<evidence type="ECO:0008006" key="4">
    <source>
        <dbReference type="Google" id="ProtNLM"/>
    </source>
</evidence>
<organism evidence="2 3">
    <name type="scientific">Muricoccus nepalensis</name>
    <dbReference type="NCBI Taxonomy" id="1854500"/>
    <lineage>
        <taxon>Bacteria</taxon>
        <taxon>Pseudomonadati</taxon>
        <taxon>Pseudomonadota</taxon>
        <taxon>Alphaproteobacteria</taxon>
        <taxon>Acetobacterales</taxon>
        <taxon>Roseomonadaceae</taxon>
        <taxon>Muricoccus</taxon>
    </lineage>
</organism>
<accession>A0A502GFD1</accession>
<evidence type="ECO:0000313" key="3">
    <source>
        <dbReference type="Proteomes" id="UP000317078"/>
    </source>
</evidence>
<feature type="transmembrane region" description="Helical" evidence="1">
    <location>
        <begin position="27"/>
        <end position="48"/>
    </location>
</feature>
<dbReference type="RefSeq" id="WP_140881242.1">
    <property type="nucleotide sequence ID" value="NZ_RCZP01000002.1"/>
</dbReference>
<dbReference type="Pfam" id="PF19883">
    <property type="entry name" value="DUF6356"/>
    <property type="match status" value="1"/>
</dbReference>
<name>A0A502GFD1_9PROT</name>
<comment type="caution">
    <text evidence="2">The sequence shown here is derived from an EMBL/GenBank/DDBJ whole genome shotgun (WGS) entry which is preliminary data.</text>
</comment>
<dbReference type="EMBL" id="RCZP01000002">
    <property type="protein sequence ID" value="TPG60312.1"/>
    <property type="molecule type" value="Genomic_DNA"/>
</dbReference>
<gene>
    <name evidence="2" type="ORF">EAH89_02725</name>
</gene>
<evidence type="ECO:0000256" key="1">
    <source>
        <dbReference type="SAM" id="Phobius"/>
    </source>
</evidence>
<dbReference type="AlphaFoldDB" id="A0A502GFD1"/>
<keyword evidence="1" id="KW-0812">Transmembrane</keyword>
<protein>
    <recommendedName>
        <fullName evidence="4">Capsule biosynthesis protein</fullName>
    </recommendedName>
</protein>
<evidence type="ECO:0000313" key="2">
    <source>
        <dbReference type="EMBL" id="TPG60312.1"/>
    </source>
</evidence>
<reference evidence="2 3" key="1">
    <citation type="journal article" date="2019" name="Environ. Microbiol.">
        <title>Species interactions and distinct microbial communities in high Arctic permafrost affected cryosols are associated with the CH4 and CO2 gas fluxes.</title>
        <authorList>
            <person name="Altshuler I."/>
            <person name="Hamel J."/>
            <person name="Turney S."/>
            <person name="Magnuson E."/>
            <person name="Levesque R."/>
            <person name="Greer C."/>
            <person name="Whyte L.G."/>
        </authorList>
    </citation>
    <scope>NUCLEOTIDE SEQUENCE [LARGE SCALE GENOMIC DNA]</scope>
    <source>
        <strain evidence="2 3">S9.3B</strain>
    </source>
</reference>
<dbReference type="Proteomes" id="UP000317078">
    <property type="component" value="Unassembled WGS sequence"/>
</dbReference>
<dbReference type="OrthoDB" id="7652114at2"/>
<keyword evidence="1" id="KW-0472">Membrane</keyword>
<sequence>MPTPSFTDHPASVGETYTEHLHTAAWFGWRMLLGSLACFVHAVLPFLFTRTGSATITQLHDRMVLNRVRAARAPDAAGDAARQPL</sequence>
<keyword evidence="3" id="KW-1185">Reference proteome</keyword>
<dbReference type="InterPro" id="IPR045936">
    <property type="entry name" value="DUF6356"/>
</dbReference>
<proteinExistence type="predicted"/>
<keyword evidence="1" id="KW-1133">Transmembrane helix</keyword>